<reference evidence="1" key="2">
    <citation type="submission" date="2020-09" db="EMBL/GenBank/DDBJ databases">
        <authorList>
            <person name="Sun Q."/>
            <person name="Ohkuma M."/>
        </authorList>
    </citation>
    <scope>NUCLEOTIDE SEQUENCE</scope>
    <source>
        <strain evidence="1">JCM 13064</strain>
    </source>
</reference>
<dbReference type="Proteomes" id="UP000645217">
    <property type="component" value="Unassembled WGS sequence"/>
</dbReference>
<dbReference type="EMBL" id="BMNT01000026">
    <property type="protein sequence ID" value="GGK98794.1"/>
    <property type="molecule type" value="Genomic_DNA"/>
</dbReference>
<evidence type="ECO:0000313" key="2">
    <source>
        <dbReference type="Proteomes" id="UP000645217"/>
    </source>
</evidence>
<gene>
    <name evidence="1" type="ORF">GCM10007964_46150</name>
</gene>
<keyword evidence="2" id="KW-1185">Reference proteome</keyword>
<proteinExistence type="predicted"/>
<dbReference type="AlphaFoldDB" id="A0A917RBI0"/>
<organism evidence="1 2">
    <name type="scientific">Sphaerisporangium melleum</name>
    <dbReference type="NCBI Taxonomy" id="321316"/>
    <lineage>
        <taxon>Bacteria</taxon>
        <taxon>Bacillati</taxon>
        <taxon>Actinomycetota</taxon>
        <taxon>Actinomycetes</taxon>
        <taxon>Streptosporangiales</taxon>
        <taxon>Streptosporangiaceae</taxon>
        <taxon>Sphaerisporangium</taxon>
    </lineage>
</organism>
<sequence length="68" mass="7047">MCQLSGSCLVLPEPFDTKVAQPAREKLADPGGPVGLACLTCGNVLYMGDALAARRRGEKASEDRAGSP</sequence>
<name>A0A917RBI0_9ACTN</name>
<reference evidence="1" key="1">
    <citation type="journal article" date="2014" name="Int. J. Syst. Evol. Microbiol.">
        <title>Complete genome sequence of Corynebacterium casei LMG S-19264T (=DSM 44701T), isolated from a smear-ripened cheese.</title>
        <authorList>
            <consortium name="US DOE Joint Genome Institute (JGI-PGF)"/>
            <person name="Walter F."/>
            <person name="Albersmeier A."/>
            <person name="Kalinowski J."/>
            <person name="Ruckert C."/>
        </authorList>
    </citation>
    <scope>NUCLEOTIDE SEQUENCE</scope>
    <source>
        <strain evidence="1">JCM 13064</strain>
    </source>
</reference>
<protein>
    <submittedName>
        <fullName evidence="1">Uncharacterized protein</fullName>
    </submittedName>
</protein>
<accession>A0A917RBI0</accession>
<comment type="caution">
    <text evidence="1">The sequence shown here is derived from an EMBL/GenBank/DDBJ whole genome shotgun (WGS) entry which is preliminary data.</text>
</comment>
<evidence type="ECO:0000313" key="1">
    <source>
        <dbReference type="EMBL" id="GGK98794.1"/>
    </source>
</evidence>